<dbReference type="InterPro" id="IPR043592">
    <property type="entry name" value="FMNL_animal"/>
</dbReference>
<dbReference type="EMBL" id="JMKJ01000332">
    <property type="protein sequence ID" value="KGG51321.1"/>
    <property type="molecule type" value="Genomic_DNA"/>
</dbReference>
<reference evidence="4 5" key="1">
    <citation type="submission" date="2014-04" db="EMBL/GenBank/DDBJ databases">
        <title>A new species of microsporidia sheds light on the evolution of extreme parasitism.</title>
        <authorList>
            <person name="Haag K.L."/>
            <person name="James T.Y."/>
            <person name="Larsson R."/>
            <person name="Schaer T.M."/>
            <person name="Refardt D."/>
            <person name="Pombert J.-F."/>
            <person name="Ebert D."/>
        </authorList>
    </citation>
    <scope>NUCLEOTIDE SEQUENCE [LARGE SCALE GENOMIC DNA]</scope>
    <source>
        <strain evidence="4 5">UGP3</strain>
        <tissue evidence="4">Spores</tissue>
    </source>
</reference>
<comment type="similarity">
    <text evidence="1">Belongs to the formin homology family.</text>
</comment>
<dbReference type="InterPro" id="IPR014020">
    <property type="entry name" value="Tensin_C2-dom"/>
</dbReference>
<dbReference type="GO" id="GO:0051015">
    <property type="term" value="F:actin filament binding"/>
    <property type="evidence" value="ECO:0007669"/>
    <property type="project" value="TreeGrafter"/>
</dbReference>
<feature type="region of interest" description="Disordered" evidence="2">
    <location>
        <begin position="653"/>
        <end position="704"/>
    </location>
</feature>
<name>A0A098VUH0_9MICR</name>
<gene>
    <name evidence="4" type="ORF">DI09_39p150</name>
</gene>
<dbReference type="Gene3D" id="1.20.58.2220">
    <property type="entry name" value="Formin, FH2 domain"/>
    <property type="match status" value="1"/>
</dbReference>
<evidence type="ECO:0000256" key="1">
    <source>
        <dbReference type="ARBA" id="ARBA00023449"/>
    </source>
</evidence>
<proteinExistence type="inferred from homology"/>
<dbReference type="RefSeq" id="XP_013237748.1">
    <property type="nucleotide sequence ID" value="XM_013382294.1"/>
</dbReference>
<dbReference type="AlphaFoldDB" id="A0A098VUH0"/>
<dbReference type="GO" id="GO:0016477">
    <property type="term" value="P:cell migration"/>
    <property type="evidence" value="ECO:0007669"/>
    <property type="project" value="TreeGrafter"/>
</dbReference>
<dbReference type="GO" id="GO:0005829">
    <property type="term" value="C:cytosol"/>
    <property type="evidence" value="ECO:0007669"/>
    <property type="project" value="TreeGrafter"/>
</dbReference>
<feature type="region of interest" description="Disordered" evidence="2">
    <location>
        <begin position="355"/>
        <end position="388"/>
    </location>
</feature>
<dbReference type="OrthoDB" id="5632at2759"/>
<dbReference type="GeneID" id="25259795"/>
<dbReference type="Gene3D" id="3.90.190.10">
    <property type="entry name" value="Protein tyrosine phosphatase superfamily"/>
    <property type="match status" value="1"/>
</dbReference>
<dbReference type="PANTHER" id="PTHR45857:SF4">
    <property type="entry name" value="FORMIN-LIKE PROTEIN"/>
    <property type="match status" value="1"/>
</dbReference>
<dbReference type="InterPro" id="IPR029021">
    <property type="entry name" value="Prot-tyrosine_phosphatase-like"/>
</dbReference>
<dbReference type="VEuPathDB" id="MicrosporidiaDB:DI09_39p150"/>
<feature type="compositionally biased region" description="Low complexity" evidence="2">
    <location>
        <begin position="357"/>
        <end position="371"/>
    </location>
</feature>
<dbReference type="Proteomes" id="UP000029725">
    <property type="component" value="Unassembled WGS sequence"/>
</dbReference>
<feature type="compositionally biased region" description="Pro residues" evidence="2">
    <location>
        <begin position="675"/>
        <end position="696"/>
    </location>
</feature>
<dbReference type="GO" id="GO:0030866">
    <property type="term" value="P:cortical actin cytoskeleton organization"/>
    <property type="evidence" value="ECO:0007669"/>
    <property type="project" value="TreeGrafter"/>
</dbReference>
<evidence type="ECO:0000256" key="2">
    <source>
        <dbReference type="SAM" id="MobiDB-lite"/>
    </source>
</evidence>
<keyword evidence="5" id="KW-1185">Reference proteome</keyword>
<dbReference type="SUPFAM" id="SSF101447">
    <property type="entry name" value="Formin homology 2 domain (FH2 domain)"/>
    <property type="match status" value="1"/>
</dbReference>
<dbReference type="PANTHER" id="PTHR45857">
    <property type="entry name" value="FORMIN-LIKE PROTEIN"/>
    <property type="match status" value="1"/>
</dbReference>
<dbReference type="SUPFAM" id="SSF52799">
    <property type="entry name" value="(Phosphotyrosine protein) phosphatases II"/>
    <property type="match status" value="1"/>
</dbReference>
<dbReference type="Pfam" id="PF02181">
    <property type="entry name" value="FH2"/>
    <property type="match status" value="1"/>
</dbReference>
<organism evidence="4 5">
    <name type="scientific">Mitosporidium daphniae</name>
    <dbReference type="NCBI Taxonomy" id="1485682"/>
    <lineage>
        <taxon>Eukaryota</taxon>
        <taxon>Fungi</taxon>
        <taxon>Fungi incertae sedis</taxon>
        <taxon>Microsporidia</taxon>
        <taxon>Mitosporidium</taxon>
    </lineage>
</organism>
<feature type="domain" description="FH2" evidence="3">
    <location>
        <begin position="725"/>
        <end position="1150"/>
    </location>
</feature>
<dbReference type="SMART" id="SM01326">
    <property type="entry name" value="PTEN_C2"/>
    <property type="match status" value="1"/>
</dbReference>
<protein>
    <recommendedName>
        <fullName evidence="3">FH2 domain-containing protein</fullName>
    </recommendedName>
</protein>
<evidence type="ECO:0000313" key="5">
    <source>
        <dbReference type="Proteomes" id="UP000029725"/>
    </source>
</evidence>
<sequence>MDKEAFTDSLLTSSVFGQSENPLSWHKPSILKFQALSQAKKNEPTMSKQDFLSSIFGKVSLFKQLSSKVLGLIIKFFTGRYSFSHHADQDVAEFNVFSISKRILIIGHNSSFEDQANDVDIPNGHLFNVYGGHYFIWNLSSLLVEEFCVCFDPSRIAHSFSEALGDLSWMPPLRQTVFEFVQAMACWLKLHDSNIVVIVCKDALHRSGIVLDSVLDSYRFFHQRRFPYAICASDASYGTPSPSFGRSMLYFEDFVSKPAVRDEPKRIQLRQIIVNTIPKFASGNFSPGIAIFQNDRLIYNSLMVDVEYITDCKIKEKTPVSFENRCSFDESSTFASSSELFNGLSSSSGFGLCGNQDSSSSTDDPPRTSSSGHCASNRVKDEDSSSATSGFIDLIPKSGKYVFYQDTNHIIFNFQDPISISEDIYFRLFHIPDESIKDFHLSYSHTVTLISLYFNTNWINSELTRFTLEDLEASGPKLGQDFSIDFVFEDVEPSPTYIATEGGVCSRSLESEINSLSLMIGIVPESIFLESLVNQGIPRSLGLKIFGNNLFLAHELVFQFCRQKPFLDSFGDVMSNGSQKQDDQPHQGVMKTDQSHNQADALSFGEKCASSVTLKDPPMPPPLPSFAICRQSNANPSLLQFSTSDPAMDSLSLKATTTTTSSSSSSSSSSSGAIPPLPPPLPTKTTPPIPPPPPPLKEMGAKNKPLFGSDFSLNKQSPIAFQEGKERLEAPKVSKSFLDWKGMSSSEIRGTIWEDIGNLNIESSLDKGTFEGNNIILINVALFCIDTSLTLNPKSSLYRTKSFSDSSLLANNIAIGCSRLYKRFLGAENLVKELYSNTCSITLDDLLALKPLLPLPEEKSIFQLAANTQKCNTGSPAESFMIATSSAPALNWVVDAMIMQRQFDSECSEIIRLLSLLKNALLVLKKSSTIKLLMKNILDGCQLATLEFGRSKSQKQQILMRGATKGVRISSLSRLSAFRSDSGQKTLLHFIAESLNDSSIAELKKIRSLVSEIRGTDSTFLRESIRELNLSIEKIKEGPDTGESGEMVSQFLAAINIWAAEKSQKLTDLWDLFENFNTLWEEVAVYFGEQCFLNSSTEFEAPPNIQNITLEEFFKQWDDFLKELLDAHFHLELEKWHPSAQRSSGHYGDQQSLYKML</sequence>
<dbReference type="PROSITE" id="PS51444">
    <property type="entry name" value="FH2"/>
    <property type="match status" value="1"/>
</dbReference>
<accession>A0A098VUH0</accession>
<comment type="caution">
    <text evidence="4">The sequence shown here is derived from an EMBL/GenBank/DDBJ whole genome shotgun (WGS) entry which is preliminary data.</text>
</comment>
<dbReference type="InterPro" id="IPR042201">
    <property type="entry name" value="FH2_Formin_sf"/>
</dbReference>
<dbReference type="InterPro" id="IPR015425">
    <property type="entry name" value="FH2_Formin"/>
</dbReference>
<evidence type="ECO:0000313" key="4">
    <source>
        <dbReference type="EMBL" id="KGG51321.1"/>
    </source>
</evidence>
<evidence type="ECO:0000259" key="3">
    <source>
        <dbReference type="PROSITE" id="PS51444"/>
    </source>
</evidence>
<feature type="region of interest" description="Disordered" evidence="2">
    <location>
        <begin position="573"/>
        <end position="597"/>
    </location>
</feature>
<dbReference type="HOGENOM" id="CLU_275714_0_0_1"/>
<feature type="compositionally biased region" description="Low complexity" evidence="2">
    <location>
        <begin position="653"/>
        <end position="674"/>
    </location>
</feature>
<dbReference type="GO" id="GO:0008360">
    <property type="term" value="P:regulation of cell shape"/>
    <property type="evidence" value="ECO:0007669"/>
    <property type="project" value="TreeGrafter"/>
</dbReference>